<keyword evidence="8" id="KW-1015">Disulfide bond</keyword>
<gene>
    <name evidence="15" type="ORF">F2P81_004080</name>
</gene>
<evidence type="ECO:0000313" key="15">
    <source>
        <dbReference type="EMBL" id="KAF0042743.1"/>
    </source>
</evidence>
<name>A0A6A4T9I6_SCOMX</name>
<evidence type="ECO:0000259" key="14">
    <source>
        <dbReference type="PROSITE" id="PS51864"/>
    </source>
</evidence>
<feature type="domain" description="Peptidase M12A" evidence="14">
    <location>
        <begin position="91"/>
        <end position="289"/>
    </location>
</feature>
<keyword evidence="2 12" id="KW-0479">Metal-binding</keyword>
<evidence type="ECO:0000256" key="9">
    <source>
        <dbReference type="ARBA" id="ARBA00023180"/>
    </source>
</evidence>
<evidence type="ECO:0000256" key="5">
    <source>
        <dbReference type="ARBA" id="ARBA00022833"/>
    </source>
</evidence>
<evidence type="ECO:0000256" key="8">
    <source>
        <dbReference type="ARBA" id="ARBA00023157"/>
    </source>
</evidence>
<dbReference type="FunFam" id="3.40.390.10:FF:000040">
    <property type="entry name" value="Metalloendopeptidase"/>
    <property type="match status" value="1"/>
</dbReference>
<comment type="cofactor">
    <cofactor evidence="12 13">
        <name>Zn(2+)</name>
        <dbReference type="ChEBI" id="CHEBI:29105"/>
    </cofactor>
    <text evidence="12 13">Binds 1 zinc ion per subunit.</text>
</comment>
<keyword evidence="3" id="KW-0732">Signal</keyword>
<evidence type="ECO:0000256" key="4">
    <source>
        <dbReference type="ARBA" id="ARBA00022801"/>
    </source>
</evidence>
<dbReference type="SMART" id="SM00235">
    <property type="entry name" value="ZnMc"/>
    <property type="match status" value="1"/>
</dbReference>
<dbReference type="EC" id="3.4.24.-" evidence="13"/>
<dbReference type="PANTHER" id="PTHR10127">
    <property type="entry name" value="DISCOIDIN, CUB, EGF, LAMININ , AND ZINC METALLOPROTEASE DOMAIN CONTAINING"/>
    <property type="match status" value="1"/>
</dbReference>
<comment type="caution">
    <text evidence="15">The sequence shown here is derived from an EMBL/GenBank/DDBJ whole genome shotgun (WGS) entry which is preliminary data.</text>
</comment>
<keyword evidence="9" id="KW-0325">Glycoprotein</keyword>
<dbReference type="SUPFAM" id="SSF55486">
    <property type="entry name" value="Metalloproteases ('zincins'), catalytic domain"/>
    <property type="match status" value="1"/>
</dbReference>
<evidence type="ECO:0000256" key="12">
    <source>
        <dbReference type="PROSITE-ProRule" id="PRU01211"/>
    </source>
</evidence>
<dbReference type="InterPro" id="IPR001506">
    <property type="entry name" value="Peptidase_M12A"/>
</dbReference>
<feature type="binding site" evidence="12">
    <location>
        <position position="189"/>
    </location>
    <ligand>
        <name>Zn(2+)</name>
        <dbReference type="ChEBI" id="CHEBI:29105"/>
        <note>catalytic</note>
    </ligand>
</feature>
<dbReference type="GO" id="GO:0042588">
    <property type="term" value="C:zymogen granule"/>
    <property type="evidence" value="ECO:0007669"/>
    <property type="project" value="UniProtKB-SubCell"/>
</dbReference>
<keyword evidence="10" id="KW-0968">Cytoplasmic vesicle</keyword>
<reference evidence="15 16" key="1">
    <citation type="submission" date="2019-06" db="EMBL/GenBank/DDBJ databases">
        <title>Draft genomes of female and male turbot (Scophthalmus maximus).</title>
        <authorList>
            <person name="Xu H."/>
            <person name="Xu X.-W."/>
            <person name="Shao C."/>
            <person name="Chen S."/>
        </authorList>
    </citation>
    <scope>NUCLEOTIDE SEQUENCE [LARGE SCALE GENOMIC DNA]</scope>
    <source>
        <strain evidence="15">Ysfricsl-2016a</strain>
        <tissue evidence="15">Blood</tissue>
    </source>
</reference>
<dbReference type="PROSITE" id="PS51864">
    <property type="entry name" value="ASTACIN"/>
    <property type="match status" value="1"/>
</dbReference>
<dbReference type="GO" id="GO:0004222">
    <property type="term" value="F:metalloendopeptidase activity"/>
    <property type="evidence" value="ECO:0007669"/>
    <property type="project" value="UniProtKB-UniRule"/>
</dbReference>
<sequence>MRLNTSSVTLATCVRSRPTTRRFELKPERTVIMTRVLLVLLVLSLTAIPPSAAADEAQTDESSDVSEIIATVNDGIPNLIHGDIVPNRKRNAASCTSSGCKWPKNGNYVYVPVSISSTYSRAQRSIIIRSLVSFHRSTCIRFVWRRWYHRSYLNFFSGSGCWSYVGRVGGAQPVSLRKNGCLYTSTVQHEVLHALGFHHEHVRSDRDSYVEILTQNIQSGRENNFQKAQTNNLGTPYDFGSVMQYSNNAFSKNGQPTIVARKDPNLKFGNAKEMSTNDIARINRLYKCRS</sequence>
<dbReference type="Pfam" id="PF01400">
    <property type="entry name" value="Astacin"/>
    <property type="match status" value="1"/>
</dbReference>
<dbReference type="GO" id="GO:0008270">
    <property type="term" value="F:zinc ion binding"/>
    <property type="evidence" value="ECO:0007669"/>
    <property type="project" value="UniProtKB-UniRule"/>
</dbReference>
<feature type="binding site" evidence="12">
    <location>
        <position position="193"/>
    </location>
    <ligand>
        <name>Zn(2+)</name>
        <dbReference type="ChEBI" id="CHEBI:29105"/>
        <note>catalytic</note>
    </ligand>
</feature>
<dbReference type="AlphaFoldDB" id="A0A6A4T9I6"/>
<dbReference type="PRINTS" id="PR00480">
    <property type="entry name" value="ASTACIN"/>
</dbReference>
<evidence type="ECO:0000256" key="13">
    <source>
        <dbReference type="RuleBase" id="RU361183"/>
    </source>
</evidence>
<evidence type="ECO:0000313" key="16">
    <source>
        <dbReference type="Proteomes" id="UP000438429"/>
    </source>
</evidence>
<keyword evidence="6 12" id="KW-0482">Metalloprotease</keyword>
<dbReference type="InterPro" id="IPR006026">
    <property type="entry name" value="Peptidase_Metallo"/>
</dbReference>
<feature type="active site" evidence="12">
    <location>
        <position position="190"/>
    </location>
</feature>
<protein>
    <recommendedName>
        <fullName evidence="13">Metalloendopeptidase</fullName>
        <ecNumber evidence="13">3.4.24.-</ecNumber>
    </recommendedName>
</protein>
<evidence type="ECO:0000256" key="2">
    <source>
        <dbReference type="ARBA" id="ARBA00022723"/>
    </source>
</evidence>
<keyword evidence="7" id="KW-0865">Zymogen</keyword>
<evidence type="ECO:0000256" key="10">
    <source>
        <dbReference type="ARBA" id="ARBA00023329"/>
    </source>
</evidence>
<dbReference type="GO" id="GO:0006508">
    <property type="term" value="P:proteolysis"/>
    <property type="evidence" value="ECO:0007669"/>
    <property type="project" value="UniProtKB-KW"/>
</dbReference>
<comment type="caution">
    <text evidence="12">Lacks conserved residue(s) required for the propagation of feature annotation.</text>
</comment>
<dbReference type="Gene3D" id="3.40.390.10">
    <property type="entry name" value="Collagenase (Catalytic Domain)"/>
    <property type="match status" value="1"/>
</dbReference>
<evidence type="ECO:0000256" key="6">
    <source>
        <dbReference type="ARBA" id="ARBA00023049"/>
    </source>
</evidence>
<keyword evidence="1 12" id="KW-0645">Protease</keyword>
<dbReference type="InterPro" id="IPR024079">
    <property type="entry name" value="MetalloPept_cat_dom_sf"/>
</dbReference>
<organism evidence="15 16">
    <name type="scientific">Scophthalmus maximus</name>
    <name type="common">Turbot</name>
    <name type="synonym">Psetta maxima</name>
    <dbReference type="NCBI Taxonomy" id="52904"/>
    <lineage>
        <taxon>Eukaryota</taxon>
        <taxon>Metazoa</taxon>
        <taxon>Chordata</taxon>
        <taxon>Craniata</taxon>
        <taxon>Vertebrata</taxon>
        <taxon>Euteleostomi</taxon>
        <taxon>Actinopterygii</taxon>
        <taxon>Neopterygii</taxon>
        <taxon>Teleostei</taxon>
        <taxon>Neoteleostei</taxon>
        <taxon>Acanthomorphata</taxon>
        <taxon>Carangaria</taxon>
        <taxon>Pleuronectiformes</taxon>
        <taxon>Pleuronectoidei</taxon>
        <taxon>Scophthalmidae</taxon>
        <taxon>Scophthalmus</taxon>
    </lineage>
</organism>
<evidence type="ECO:0000256" key="11">
    <source>
        <dbReference type="ARBA" id="ARBA00024324"/>
    </source>
</evidence>
<dbReference type="PANTHER" id="PTHR10127:SF899">
    <property type="entry name" value="ASTACIN-LIKE METALLOENDOPEPTIDASE-RELATED"/>
    <property type="match status" value="1"/>
</dbReference>
<dbReference type="Proteomes" id="UP000438429">
    <property type="component" value="Unassembled WGS sequence"/>
</dbReference>
<evidence type="ECO:0000256" key="1">
    <source>
        <dbReference type="ARBA" id="ARBA00022670"/>
    </source>
</evidence>
<comment type="subcellular location">
    <subcellularLocation>
        <location evidence="11">Zymogen granule</location>
    </subcellularLocation>
</comment>
<feature type="binding site" evidence="12">
    <location>
        <position position="199"/>
    </location>
    <ligand>
        <name>Zn(2+)</name>
        <dbReference type="ChEBI" id="CHEBI:29105"/>
        <note>catalytic</note>
    </ligand>
</feature>
<proteinExistence type="predicted"/>
<evidence type="ECO:0000256" key="7">
    <source>
        <dbReference type="ARBA" id="ARBA00023145"/>
    </source>
</evidence>
<evidence type="ECO:0000256" key="3">
    <source>
        <dbReference type="ARBA" id="ARBA00022729"/>
    </source>
</evidence>
<keyword evidence="5 12" id="KW-0862">Zinc</keyword>
<keyword evidence="4 12" id="KW-0378">Hydrolase</keyword>
<accession>A0A6A4T9I6</accession>
<dbReference type="EMBL" id="VEVO01000004">
    <property type="protein sequence ID" value="KAF0042743.1"/>
    <property type="molecule type" value="Genomic_DNA"/>
</dbReference>